<evidence type="ECO:0000313" key="9">
    <source>
        <dbReference type="Proteomes" id="UP001501319"/>
    </source>
</evidence>
<protein>
    <recommendedName>
        <fullName evidence="7">Mechanosensitive ion channel MscS domain-containing protein</fullName>
    </recommendedName>
</protein>
<feature type="transmembrane region" description="Helical" evidence="6">
    <location>
        <begin position="81"/>
        <end position="98"/>
    </location>
</feature>
<accession>A0ABN2F1Y0</accession>
<organism evidence="8 9">
    <name type="scientific">Kribbella alba</name>
    <dbReference type="NCBI Taxonomy" id="190197"/>
    <lineage>
        <taxon>Bacteria</taxon>
        <taxon>Bacillati</taxon>
        <taxon>Actinomycetota</taxon>
        <taxon>Actinomycetes</taxon>
        <taxon>Propionibacteriales</taxon>
        <taxon>Kribbellaceae</taxon>
        <taxon>Kribbella</taxon>
    </lineage>
</organism>
<feature type="transmembrane region" description="Helical" evidence="6">
    <location>
        <begin position="128"/>
        <end position="149"/>
    </location>
</feature>
<reference evidence="8 9" key="1">
    <citation type="journal article" date="2019" name="Int. J. Syst. Evol. Microbiol.">
        <title>The Global Catalogue of Microorganisms (GCM) 10K type strain sequencing project: providing services to taxonomists for standard genome sequencing and annotation.</title>
        <authorList>
            <consortium name="The Broad Institute Genomics Platform"/>
            <consortium name="The Broad Institute Genome Sequencing Center for Infectious Disease"/>
            <person name="Wu L."/>
            <person name="Ma J."/>
        </authorList>
    </citation>
    <scope>NUCLEOTIDE SEQUENCE [LARGE SCALE GENOMIC DNA]</scope>
    <source>
        <strain evidence="8 9">JCM 14306</strain>
    </source>
</reference>
<feature type="transmembrane region" description="Helical" evidence="6">
    <location>
        <begin position="155"/>
        <end position="174"/>
    </location>
</feature>
<gene>
    <name evidence="8" type="ORF">GCM10009744_12000</name>
</gene>
<evidence type="ECO:0000256" key="4">
    <source>
        <dbReference type="ARBA" id="ARBA00023136"/>
    </source>
</evidence>
<evidence type="ECO:0000256" key="1">
    <source>
        <dbReference type="ARBA" id="ARBA00004370"/>
    </source>
</evidence>
<comment type="caution">
    <text evidence="8">The sequence shown here is derived from an EMBL/GenBank/DDBJ whole genome shotgun (WGS) entry which is preliminary data.</text>
</comment>
<dbReference type="PANTHER" id="PTHR30566:SF25">
    <property type="entry name" value="INNER MEMBRANE PROTEIN"/>
    <property type="match status" value="1"/>
</dbReference>
<evidence type="ECO:0000256" key="2">
    <source>
        <dbReference type="ARBA" id="ARBA00022692"/>
    </source>
</evidence>
<feature type="compositionally biased region" description="Basic and acidic residues" evidence="5">
    <location>
        <begin position="336"/>
        <end position="345"/>
    </location>
</feature>
<feature type="transmembrane region" description="Helical" evidence="6">
    <location>
        <begin position="50"/>
        <end position="69"/>
    </location>
</feature>
<evidence type="ECO:0000313" key="8">
    <source>
        <dbReference type="EMBL" id="GAA1625758.1"/>
    </source>
</evidence>
<dbReference type="SUPFAM" id="SSF50182">
    <property type="entry name" value="Sm-like ribonucleoproteins"/>
    <property type="match status" value="1"/>
</dbReference>
<keyword evidence="2 6" id="KW-0812">Transmembrane</keyword>
<evidence type="ECO:0000256" key="3">
    <source>
        <dbReference type="ARBA" id="ARBA00022989"/>
    </source>
</evidence>
<dbReference type="Gene3D" id="1.10.287.1260">
    <property type="match status" value="1"/>
</dbReference>
<keyword evidence="9" id="KW-1185">Reference proteome</keyword>
<dbReference type="PANTHER" id="PTHR30566">
    <property type="entry name" value="YNAI-RELATED MECHANOSENSITIVE ION CHANNEL"/>
    <property type="match status" value="1"/>
</dbReference>
<feature type="transmembrane region" description="Helical" evidence="6">
    <location>
        <begin position="6"/>
        <end position="29"/>
    </location>
</feature>
<dbReference type="EMBL" id="BAAANE010000003">
    <property type="protein sequence ID" value="GAA1625758.1"/>
    <property type="molecule type" value="Genomic_DNA"/>
</dbReference>
<dbReference type="InterPro" id="IPR023408">
    <property type="entry name" value="MscS_beta-dom_sf"/>
</dbReference>
<name>A0ABN2F1Y0_9ACTN</name>
<evidence type="ECO:0000256" key="5">
    <source>
        <dbReference type="SAM" id="MobiDB-lite"/>
    </source>
</evidence>
<evidence type="ECO:0000259" key="7">
    <source>
        <dbReference type="Pfam" id="PF00924"/>
    </source>
</evidence>
<keyword evidence="3 6" id="KW-1133">Transmembrane helix</keyword>
<dbReference type="Gene3D" id="2.30.30.60">
    <property type="match status" value="1"/>
</dbReference>
<feature type="compositionally biased region" description="Polar residues" evidence="5">
    <location>
        <begin position="350"/>
        <end position="370"/>
    </location>
</feature>
<dbReference type="InterPro" id="IPR006685">
    <property type="entry name" value="MscS_channel_2nd"/>
</dbReference>
<dbReference type="InterPro" id="IPR010920">
    <property type="entry name" value="LSM_dom_sf"/>
</dbReference>
<proteinExistence type="predicted"/>
<sequence length="370" mass="41131">MQRFVQPALSIVIAVAVAWLVAFTVEILVRREQARSTPPVWVSLQRRCRASFRTTLTLAAILIALPSAGFNGPVVEVIREVLVLALIAAIVWLLVQLIRVGEDVALSRINVDVSDNRRARKIRTQVVLLRRVMAVVLVLIGAAAAAMTIPSVRAFGASFLVSAGVLSVVVGLAAQATLSNLLAGIQIAFTDPIRIDDVVVVNDEWGHIDEITLTYVVVRTWDNRRLILPISWFTTNVFQNWTRHEARVLGSVILHVDFTVPIDELRAEMYRLVQESPLWDGRDWVLQVVDTTPTTMVLRGLVSSADAPSNWDLRCDIREKLLIYLREHYPHTLPKLRADLSDGHQPRQFGDNSSAPDGTPRSTTPSRPAE</sequence>
<evidence type="ECO:0000256" key="6">
    <source>
        <dbReference type="SAM" id="Phobius"/>
    </source>
</evidence>
<dbReference type="Pfam" id="PF00924">
    <property type="entry name" value="MS_channel_2nd"/>
    <property type="match status" value="1"/>
</dbReference>
<keyword evidence="4 6" id="KW-0472">Membrane</keyword>
<comment type="subcellular location">
    <subcellularLocation>
        <location evidence="1">Membrane</location>
    </subcellularLocation>
</comment>
<dbReference type="RefSeq" id="WP_344109649.1">
    <property type="nucleotide sequence ID" value="NZ_BAAANE010000003.1"/>
</dbReference>
<feature type="domain" description="Mechanosensitive ion channel MscS" evidence="7">
    <location>
        <begin position="177"/>
        <end position="243"/>
    </location>
</feature>
<feature type="region of interest" description="Disordered" evidence="5">
    <location>
        <begin position="336"/>
        <end position="370"/>
    </location>
</feature>
<dbReference type="Proteomes" id="UP001501319">
    <property type="component" value="Unassembled WGS sequence"/>
</dbReference>